<feature type="compositionally biased region" description="Basic and acidic residues" evidence="1">
    <location>
        <begin position="539"/>
        <end position="551"/>
    </location>
</feature>
<feature type="region of interest" description="Disordered" evidence="1">
    <location>
        <begin position="532"/>
        <end position="551"/>
    </location>
</feature>
<feature type="region of interest" description="Disordered" evidence="1">
    <location>
        <begin position="716"/>
        <end position="768"/>
    </location>
</feature>
<dbReference type="GO" id="GO:0003723">
    <property type="term" value="F:RNA binding"/>
    <property type="evidence" value="ECO:0007669"/>
    <property type="project" value="InterPro"/>
</dbReference>
<comment type="caution">
    <text evidence="3">The sequence shown here is derived from an EMBL/GenBank/DDBJ whole genome shotgun (WGS) entry which is preliminary data.</text>
</comment>
<dbReference type="PANTHER" id="PTHR17550:SF7">
    <property type="entry name" value="RNA-BINDING PROTEIN 44"/>
    <property type="match status" value="1"/>
</dbReference>
<dbReference type="AlphaFoldDB" id="A0AAV6RC83"/>
<reference evidence="3 4" key="1">
    <citation type="journal article" date="2021" name="Sci. Rep.">
        <title>Chromosome anchoring in Senegalese sole (Solea senegalensis) reveals sex-associated markers and genome rearrangements in flatfish.</title>
        <authorList>
            <person name="Guerrero-Cozar I."/>
            <person name="Gomez-Garrido J."/>
            <person name="Berbel C."/>
            <person name="Martinez-Blanch J.F."/>
            <person name="Alioto T."/>
            <person name="Claros M.G."/>
            <person name="Gagnaire P.A."/>
            <person name="Manchado M."/>
        </authorList>
    </citation>
    <scope>NUCLEOTIDE SEQUENCE [LARGE SCALE GENOMIC DNA]</scope>
    <source>
        <strain evidence="3">Sse05_10M</strain>
    </source>
</reference>
<dbReference type="InterPro" id="IPR000504">
    <property type="entry name" value="RRM_dom"/>
</dbReference>
<proteinExistence type="predicted"/>
<dbReference type="EMBL" id="JAGKHQ010000012">
    <property type="protein sequence ID" value="KAG7502303.1"/>
    <property type="molecule type" value="Genomic_DNA"/>
</dbReference>
<feature type="domain" description="RRM" evidence="2">
    <location>
        <begin position="639"/>
        <end position="708"/>
    </location>
</feature>
<dbReference type="SMART" id="SM00360">
    <property type="entry name" value="RRM"/>
    <property type="match status" value="1"/>
</dbReference>
<evidence type="ECO:0000313" key="4">
    <source>
        <dbReference type="Proteomes" id="UP000693946"/>
    </source>
</evidence>
<sequence length="850" mass="93384">MATRQQPAVVSVQSVWPCYPLTLPVELLPRHQYVAWDNIGRVEPSWGTYASFNPVTDATPNPKKSRKFFLDRSVFDLVDAHPYLSLTDPKLLGWYLGLTPEDRNIILVEGGFHQFLQRHPAFELSNHHVYVKYPVGKVTPVLPTLTSMSQKSESSSGAKTGQRRSILPCAHLELEMHRTHVKENLVHLQDNVHTACSSSIITQEPSHQRVLTERADADLANFSLDVELERRRGHVLVKQNEANITAKVCPLQSERSNVKESYSECFGSSSVVDVDDRSIVQSVKPQQVNCPTVPVCGKEQTEDEDEDATDESENFQSVLEDDVSVLLCLDSKGLDVSSDTGAVRRASESSVSTCDAMVGTTLTSFTAAFTQSENPETVDKSVLTELYMSDLDEIAEEFIKMKTTLEEQLEKVKSSGCGLRKECDCLQRAQRAELHLLTLQYNMCTQHCWRLYYTSAEGGLASTLADAAQHWVKEPPCNIGGVLQKLEVDYYHMRDQILDGVPLQQLKPLCVDSEKISSGTSYTPALMIGDVVGNPPSRRPPEKTSGEDCGRCGDGSMFLGNKAKEEKMTSKRAVTLIPQNRRTHQGAAHKDLNTSEAWYDAEEVLDPTGPAETQPDPTTIAGDGTNKSAGDEVNNSRSLLCVTILTGHVTESEVMMWFEKYGASEVKISVLKNDLRVAIVMVSDLQSAEAAVKEMNGVSADGHTLHVEIISGGGAAGSAAAASPTSSQEDDTRRQPLTTEPRVSDRESKTPSSLESTFPPPVSSGVKSRTVVSVTPTAQGTFVPQHFGTMGSFDYLMSELTRLHPRVDKQRFVDALVQLRARHRGVLCGLPLSKIREMASELLSGSQTDT</sequence>
<gene>
    <name evidence="3" type="ORF">JOB18_017466</name>
</gene>
<evidence type="ECO:0000313" key="3">
    <source>
        <dbReference type="EMBL" id="KAG7502303.1"/>
    </source>
</evidence>
<dbReference type="PANTHER" id="PTHR17550">
    <property type="entry name" value="E3 UBIQUITIN-PROTEIN LIGASE TTC3"/>
    <property type="match status" value="1"/>
</dbReference>
<keyword evidence="4" id="KW-1185">Reference proteome</keyword>
<accession>A0AAV6RC83</accession>
<protein>
    <submittedName>
        <fullName evidence="3">RNA-binding protein 44 isoform X1</fullName>
    </submittedName>
</protein>
<dbReference type="Proteomes" id="UP000693946">
    <property type="component" value="Linkage Group LG2"/>
</dbReference>
<evidence type="ECO:0000259" key="2">
    <source>
        <dbReference type="SMART" id="SM00360"/>
    </source>
</evidence>
<feature type="region of interest" description="Disordered" evidence="1">
    <location>
        <begin position="608"/>
        <end position="632"/>
    </location>
</feature>
<evidence type="ECO:0000256" key="1">
    <source>
        <dbReference type="SAM" id="MobiDB-lite"/>
    </source>
</evidence>
<dbReference type="Pfam" id="PF00076">
    <property type="entry name" value="RRM_1"/>
    <property type="match status" value="1"/>
</dbReference>
<name>A0AAV6RC83_SOLSE</name>
<organism evidence="3 4">
    <name type="scientific">Solea senegalensis</name>
    <name type="common">Senegalese sole</name>
    <dbReference type="NCBI Taxonomy" id="28829"/>
    <lineage>
        <taxon>Eukaryota</taxon>
        <taxon>Metazoa</taxon>
        <taxon>Chordata</taxon>
        <taxon>Craniata</taxon>
        <taxon>Vertebrata</taxon>
        <taxon>Euteleostomi</taxon>
        <taxon>Actinopterygii</taxon>
        <taxon>Neopterygii</taxon>
        <taxon>Teleostei</taxon>
        <taxon>Neoteleostei</taxon>
        <taxon>Acanthomorphata</taxon>
        <taxon>Carangaria</taxon>
        <taxon>Pleuronectiformes</taxon>
        <taxon>Pleuronectoidei</taxon>
        <taxon>Soleidae</taxon>
        <taxon>Solea</taxon>
    </lineage>
</organism>